<organism evidence="3 5">
    <name type="scientific">Phytophthora rubi</name>
    <dbReference type="NCBI Taxonomy" id="129364"/>
    <lineage>
        <taxon>Eukaryota</taxon>
        <taxon>Sar</taxon>
        <taxon>Stramenopiles</taxon>
        <taxon>Oomycota</taxon>
        <taxon>Peronosporomycetes</taxon>
        <taxon>Peronosporales</taxon>
        <taxon>Peronosporaceae</taxon>
        <taxon>Phytophthora</taxon>
    </lineage>
</organism>
<dbReference type="AlphaFoldDB" id="A0A6A4DZE8"/>
<sequence>MGRSRSRSTSRSTSRYTACLLGHQATHTVVQSANPVKVPLQALTRQGVVLLALRTSGPQVDSLLVKLPRQIPHADSQKVQVPADILEPLQAGLRILDASAKRLLVPTVFWKSGRERVAASPTTSALAGTGAGARHTAAR</sequence>
<feature type="region of interest" description="Disordered" evidence="1">
    <location>
        <begin position="120"/>
        <end position="139"/>
    </location>
</feature>
<accession>A0A6A4DZE8</accession>
<proteinExistence type="predicted"/>
<protein>
    <submittedName>
        <fullName evidence="3">Uncharacterized protein</fullName>
    </submittedName>
</protein>
<gene>
    <name evidence="2" type="ORF">PR001_g7731</name>
    <name evidence="3" type="ORF">PR003_g18978</name>
</gene>
<keyword evidence="5" id="KW-1185">Reference proteome</keyword>
<evidence type="ECO:0000313" key="2">
    <source>
        <dbReference type="EMBL" id="KAE9038960.1"/>
    </source>
</evidence>
<dbReference type="EMBL" id="QXFV01000392">
    <property type="protein sequence ID" value="KAE9038960.1"/>
    <property type="molecule type" value="Genomic_DNA"/>
</dbReference>
<evidence type="ECO:0000256" key="1">
    <source>
        <dbReference type="SAM" id="MobiDB-lite"/>
    </source>
</evidence>
<dbReference type="Proteomes" id="UP000434957">
    <property type="component" value="Unassembled WGS sequence"/>
</dbReference>
<dbReference type="EMBL" id="QXFT01001562">
    <property type="protein sequence ID" value="KAE9315493.1"/>
    <property type="molecule type" value="Genomic_DNA"/>
</dbReference>
<dbReference type="Proteomes" id="UP000429607">
    <property type="component" value="Unassembled WGS sequence"/>
</dbReference>
<evidence type="ECO:0000313" key="4">
    <source>
        <dbReference type="Proteomes" id="UP000429607"/>
    </source>
</evidence>
<evidence type="ECO:0000313" key="3">
    <source>
        <dbReference type="EMBL" id="KAE9315493.1"/>
    </source>
</evidence>
<name>A0A6A4DZE8_9STRA</name>
<evidence type="ECO:0000313" key="5">
    <source>
        <dbReference type="Proteomes" id="UP000434957"/>
    </source>
</evidence>
<comment type="caution">
    <text evidence="3">The sequence shown here is derived from an EMBL/GenBank/DDBJ whole genome shotgun (WGS) entry which is preliminary data.</text>
</comment>
<reference evidence="3 5" key="1">
    <citation type="submission" date="2018-08" db="EMBL/GenBank/DDBJ databases">
        <title>Genomic investigation of the strawberry pathogen Phytophthora fragariae indicates pathogenicity is determined by transcriptional variation in three key races.</title>
        <authorList>
            <person name="Adams T.M."/>
            <person name="Armitage A.D."/>
            <person name="Sobczyk M.K."/>
            <person name="Bates H.J."/>
            <person name="Dunwell J.M."/>
            <person name="Nellist C.F."/>
            <person name="Harrison R.J."/>
        </authorList>
    </citation>
    <scope>NUCLEOTIDE SEQUENCE [LARGE SCALE GENOMIC DNA]</scope>
    <source>
        <strain evidence="2 4">SCRP249</strain>
        <strain evidence="3 5">SCRP333</strain>
    </source>
</reference>